<keyword evidence="1" id="KW-0732">Signal</keyword>
<protein>
    <submittedName>
        <fullName evidence="2">Uncharacterized protein</fullName>
    </submittedName>
</protein>
<dbReference type="Proteomes" id="UP000243793">
    <property type="component" value="Chromosome"/>
</dbReference>
<gene>
    <name evidence="2" type="ORF">CBP12_06075</name>
</gene>
<dbReference type="EMBL" id="CP021376">
    <property type="protein sequence ID" value="ART79774.1"/>
    <property type="molecule type" value="Genomic_DNA"/>
</dbReference>
<name>A0A1Y0CXM9_9GAMM</name>
<reference evidence="3" key="1">
    <citation type="submission" date="2017-05" db="EMBL/GenBank/DDBJ databases">
        <authorList>
            <person name="Sung H."/>
        </authorList>
    </citation>
    <scope>NUCLEOTIDE SEQUENCE [LARGE SCALE GENOMIC DNA]</scope>
    <source>
        <strain evidence="3">AMac2203</strain>
    </source>
</reference>
<accession>A0A1Y0CXM9</accession>
<dbReference type="OrthoDB" id="964913at2"/>
<dbReference type="KEGG" id="ocm:CBP12_06075"/>
<evidence type="ECO:0000313" key="2">
    <source>
        <dbReference type="EMBL" id="ART79774.1"/>
    </source>
</evidence>
<keyword evidence="3" id="KW-1185">Reference proteome</keyword>
<proteinExistence type="predicted"/>
<evidence type="ECO:0000313" key="3">
    <source>
        <dbReference type="Proteomes" id="UP000243793"/>
    </source>
</evidence>
<dbReference type="RefSeq" id="WP_086963649.1">
    <property type="nucleotide sequence ID" value="NZ_CP021376.1"/>
</dbReference>
<dbReference type="AlphaFoldDB" id="A0A1Y0CXM9"/>
<feature type="chain" id="PRO_5012665800" evidence="1">
    <location>
        <begin position="19"/>
        <end position="322"/>
    </location>
</feature>
<sequence>MKFLFTLLATLLTFSVAAQEAQQELLFKEFLKGYEALDSLAVLDKIEANLALNKQPTSIFLASATINPLAKAMLALEAVEGVRDRVRYRISYGVESINNNLNANRIPMSFIQVDRFSLGQTIRQATIEDYGEQHVAPPSAFDVGPHVSWRMVTQPVQGTVADIQAIGRTELSQSKALKMQCFTVPCLSLLDWSPPVHHTEAQPTPLAITAPFQVIRQGILSPAAAITQLIHELDITEVENYHDTPQLPEPVIEAIIDINLGQDTGMVAALRRSHLMDDSVSAIWRLISVMPQDTELAPRLVQSEGVECQRGQRFPAGGELCP</sequence>
<evidence type="ECO:0000256" key="1">
    <source>
        <dbReference type="SAM" id="SignalP"/>
    </source>
</evidence>
<organism evidence="2 3">
    <name type="scientific">Oceanisphaera avium</name>
    <dbReference type="NCBI Taxonomy" id="1903694"/>
    <lineage>
        <taxon>Bacteria</taxon>
        <taxon>Pseudomonadati</taxon>
        <taxon>Pseudomonadota</taxon>
        <taxon>Gammaproteobacteria</taxon>
        <taxon>Aeromonadales</taxon>
        <taxon>Aeromonadaceae</taxon>
        <taxon>Oceanisphaera</taxon>
    </lineage>
</organism>
<feature type="signal peptide" evidence="1">
    <location>
        <begin position="1"/>
        <end position="18"/>
    </location>
</feature>